<dbReference type="SUPFAM" id="SSF52540">
    <property type="entry name" value="P-loop containing nucleoside triphosphate hydrolases"/>
    <property type="match status" value="1"/>
</dbReference>
<dbReference type="InterPro" id="IPR027417">
    <property type="entry name" value="P-loop_NTPase"/>
</dbReference>
<reference evidence="1" key="1">
    <citation type="journal article" date="2021" name="Proc. Natl. Acad. Sci. U.S.A.">
        <title>A Catalog of Tens of Thousands of Viruses from Human Metagenomes Reveals Hidden Associations with Chronic Diseases.</title>
        <authorList>
            <person name="Tisza M.J."/>
            <person name="Buck C.B."/>
        </authorList>
    </citation>
    <scope>NUCLEOTIDE SEQUENCE</scope>
    <source>
        <strain evidence="1">Ct3o911</strain>
    </source>
</reference>
<protein>
    <submittedName>
        <fullName evidence="1">Large terminase</fullName>
    </submittedName>
</protein>
<dbReference type="Gene3D" id="3.30.420.240">
    <property type="match status" value="1"/>
</dbReference>
<sequence length="584" mass="66951">MAQKRMSANEVANDKADRVMNAVAIWCSYYRANPHRFCKDYLNIDLHPFQMILIYMMNLATNFCFTGSRGLGKTYLTAVFVVTRAILWPKTKICIAAKTRGQGIQVLEKITKELMPNSGLLRGEIKDVVINQSNAQITFRNGSYIEVVTANDNSRGHRANLLVCDEFRMINKDVIDLVLKKFLTVARQPGYLKKPEYKHLIERPKEMYLSSSWFQSHWSWQLCKDYFVSMLDPNKKYFCFRFPYQMPVKEGMLSIEQVEDEMAESSFSDIKFRMEMEAMFIGATDGGLFSFDDINKVRNLKKPFYAPNVILGGKDFVPPAKKPGEKRILTADIALMSSKHNDNDATSIFLNSLVPDSSGRCTSNMVYTENCEGIITQDLVLKLRRYFKWFDCDYIGIDAKGLGAPIMDLLMHECYDPETGETYPPLNCCNNPDFQERCPDKTAPKVIWAILGSAQLNNDATISLRSGIQQGRIRFLESEYDCEDLLRKEIKGYDKMTPTEKTALQLPFINTGLMVNELVNLEYEATNNVIKVHEKPGARKDRYSSVSYNYYIAQQVERSMAKNYAKSKKIEINFRAPNLRRGSL</sequence>
<organism evidence="1">
    <name type="scientific">Siphoviridae sp. ct3o911</name>
    <dbReference type="NCBI Taxonomy" id="2827560"/>
    <lineage>
        <taxon>Viruses</taxon>
        <taxon>Duplodnaviria</taxon>
        <taxon>Heunggongvirae</taxon>
        <taxon>Uroviricota</taxon>
        <taxon>Caudoviricetes</taxon>
    </lineage>
</organism>
<dbReference type="Gene3D" id="3.40.50.300">
    <property type="entry name" value="P-loop containing nucleotide triphosphate hydrolases"/>
    <property type="match status" value="1"/>
</dbReference>
<accession>A0A8S5LJV0</accession>
<dbReference type="Pfam" id="PF03237">
    <property type="entry name" value="Terminase_6N"/>
    <property type="match status" value="1"/>
</dbReference>
<proteinExistence type="predicted"/>
<dbReference type="EMBL" id="BK015861">
    <property type="protein sequence ID" value="DAD70112.1"/>
    <property type="molecule type" value="Genomic_DNA"/>
</dbReference>
<evidence type="ECO:0000313" key="1">
    <source>
        <dbReference type="EMBL" id="DAD70112.1"/>
    </source>
</evidence>
<name>A0A8S5LJV0_9CAUD</name>